<dbReference type="Gene3D" id="3.40.50.360">
    <property type="match status" value="1"/>
</dbReference>
<comment type="cofactor">
    <cofactor evidence="1">
        <name>FMN</name>
        <dbReference type="ChEBI" id="CHEBI:58210"/>
    </cofactor>
</comment>
<dbReference type="PROSITE" id="PS50902">
    <property type="entry name" value="FLAVODOXIN_LIKE"/>
    <property type="match status" value="1"/>
</dbReference>
<evidence type="ECO:0000313" key="5">
    <source>
        <dbReference type="EMBL" id="MDO9709970.1"/>
    </source>
</evidence>
<evidence type="ECO:0000313" key="6">
    <source>
        <dbReference type="Proteomes" id="UP001243009"/>
    </source>
</evidence>
<evidence type="ECO:0000256" key="3">
    <source>
        <dbReference type="ARBA" id="ARBA00022643"/>
    </source>
</evidence>
<evidence type="ECO:0000256" key="2">
    <source>
        <dbReference type="ARBA" id="ARBA00022630"/>
    </source>
</evidence>
<dbReference type="Pfam" id="PF03358">
    <property type="entry name" value="FMN_red"/>
    <property type="match status" value="1"/>
</dbReference>
<feature type="domain" description="Flavodoxin-like" evidence="4">
    <location>
        <begin position="4"/>
        <end position="155"/>
    </location>
</feature>
<dbReference type="InterPro" id="IPR008254">
    <property type="entry name" value="Flavodoxin/NO_synth"/>
</dbReference>
<dbReference type="InterPro" id="IPR029039">
    <property type="entry name" value="Flavoprotein-like_sf"/>
</dbReference>
<proteinExistence type="predicted"/>
<dbReference type="InterPro" id="IPR005025">
    <property type="entry name" value="FMN_Rdtase-like_dom"/>
</dbReference>
<name>A0ABT9E1I4_9PROT</name>
<keyword evidence="3" id="KW-0288">FMN</keyword>
<evidence type="ECO:0000259" key="4">
    <source>
        <dbReference type="PROSITE" id="PS50902"/>
    </source>
</evidence>
<protein>
    <submittedName>
        <fullName evidence="5">Flavodoxin family protein</fullName>
    </submittedName>
</protein>
<keyword evidence="6" id="KW-1185">Reference proteome</keyword>
<sequence length="190" mass="19875">MAKLAVVYHSGYGHTDRLAQSVLAGAAGVPGIEAQAIRIDAEGNLPEGGWEALAAADAIIFGSPTYMGGSSWQFKKFADATSKPWFVRAWQDKLAAGFTNSASPNGDKFSTLQYFVTLAMQHGMLWVGTGMPPASQKATPPDAVNRLGGFTGALAATPADASVEEMNAGDLETARLFGARVAEQAKRLLG</sequence>
<dbReference type="InterPro" id="IPR001226">
    <property type="entry name" value="Flavodoxin_CS"/>
</dbReference>
<keyword evidence="2" id="KW-0285">Flavoprotein</keyword>
<evidence type="ECO:0000256" key="1">
    <source>
        <dbReference type="ARBA" id="ARBA00001917"/>
    </source>
</evidence>
<dbReference type="PROSITE" id="PS00201">
    <property type="entry name" value="FLAVODOXIN"/>
    <property type="match status" value="1"/>
</dbReference>
<dbReference type="SUPFAM" id="SSF52218">
    <property type="entry name" value="Flavoproteins"/>
    <property type="match status" value="1"/>
</dbReference>
<dbReference type="EMBL" id="JAUTWS010000014">
    <property type="protein sequence ID" value="MDO9709970.1"/>
    <property type="molecule type" value="Genomic_DNA"/>
</dbReference>
<reference evidence="5 6" key="1">
    <citation type="submission" date="2023-08" db="EMBL/GenBank/DDBJ databases">
        <title>The draft genome sequence of Paracraurococcus sp. LOR1-02.</title>
        <authorList>
            <person name="Kingkaew E."/>
            <person name="Tanasupawat S."/>
        </authorList>
    </citation>
    <scope>NUCLEOTIDE SEQUENCE [LARGE SCALE GENOMIC DNA]</scope>
    <source>
        <strain evidence="5 6">LOR1-02</strain>
    </source>
</reference>
<dbReference type="Proteomes" id="UP001243009">
    <property type="component" value="Unassembled WGS sequence"/>
</dbReference>
<dbReference type="RefSeq" id="WP_305104836.1">
    <property type="nucleotide sequence ID" value="NZ_JAUTWS010000014.1"/>
</dbReference>
<comment type="caution">
    <text evidence="5">The sequence shown here is derived from an EMBL/GenBank/DDBJ whole genome shotgun (WGS) entry which is preliminary data.</text>
</comment>
<dbReference type="PANTHER" id="PTHR30546">
    <property type="entry name" value="FLAVODOXIN-RELATED PROTEIN WRBA-RELATED"/>
    <property type="match status" value="1"/>
</dbReference>
<organism evidence="5 6">
    <name type="scientific">Paracraurococcus lichenis</name>
    <dbReference type="NCBI Taxonomy" id="3064888"/>
    <lineage>
        <taxon>Bacteria</taxon>
        <taxon>Pseudomonadati</taxon>
        <taxon>Pseudomonadota</taxon>
        <taxon>Alphaproteobacteria</taxon>
        <taxon>Acetobacterales</taxon>
        <taxon>Roseomonadaceae</taxon>
        <taxon>Paracraurococcus</taxon>
    </lineage>
</organism>
<dbReference type="PANTHER" id="PTHR30546:SF23">
    <property type="entry name" value="FLAVOPROTEIN-LIKE PROTEIN YCP4-RELATED"/>
    <property type="match status" value="1"/>
</dbReference>
<accession>A0ABT9E1I4</accession>
<gene>
    <name evidence="5" type="ORF">Q7A36_16575</name>
</gene>